<dbReference type="Pfam" id="PF07729">
    <property type="entry name" value="FCD"/>
    <property type="match status" value="1"/>
</dbReference>
<reference evidence="5" key="3">
    <citation type="submission" date="2024-05" db="EMBL/GenBank/DDBJ databases">
        <title>Yangia mangrovi SAOS 153D genome.</title>
        <authorList>
            <person name="Verma A."/>
            <person name="Pal Y."/>
            <person name="Sundharam S."/>
            <person name="Bisht B."/>
            <person name="Srinivasan K."/>
        </authorList>
    </citation>
    <scope>NUCLEOTIDE SEQUENCE</scope>
    <source>
        <strain evidence="5">SAOS 153D</strain>
    </source>
</reference>
<dbReference type="SUPFAM" id="SSF48008">
    <property type="entry name" value="GntR ligand-binding domain-like"/>
    <property type="match status" value="1"/>
</dbReference>
<dbReference type="OrthoDB" id="7618373at2"/>
<evidence type="ECO:0000256" key="1">
    <source>
        <dbReference type="ARBA" id="ARBA00023015"/>
    </source>
</evidence>
<dbReference type="EMBL" id="NTHN01000033">
    <property type="protein sequence ID" value="PBD20582.1"/>
    <property type="molecule type" value="Genomic_DNA"/>
</dbReference>
<keyword evidence="2" id="KW-0238">DNA-binding</keyword>
<dbReference type="InterPro" id="IPR008920">
    <property type="entry name" value="TF_FadR/GntR_C"/>
</dbReference>
<keyword evidence="3" id="KW-0804">Transcription</keyword>
<comment type="caution">
    <text evidence="6">The sequence shown here is derived from an EMBL/GenBank/DDBJ whole genome shotgun (WGS) entry which is preliminary data.</text>
</comment>
<dbReference type="EMBL" id="NTHN02000036">
    <property type="protein sequence ID" value="MCT4372060.1"/>
    <property type="molecule type" value="Genomic_DNA"/>
</dbReference>
<evidence type="ECO:0000256" key="2">
    <source>
        <dbReference type="ARBA" id="ARBA00023125"/>
    </source>
</evidence>
<reference evidence="6" key="1">
    <citation type="submission" date="2017-09" db="EMBL/GenBank/DDBJ databases">
        <title>Yangia sp. SAOS 153D whole genome sequencing.</title>
        <authorList>
            <person name="Verma A."/>
            <person name="Krishnamurthi S."/>
        </authorList>
    </citation>
    <scope>NUCLEOTIDE SEQUENCE [LARGE SCALE GENOMIC DNA]</scope>
    <source>
        <strain evidence="6">SAOS 153D</strain>
    </source>
</reference>
<name>A0A2A3JZN6_9RHOB</name>
<gene>
    <name evidence="5" type="ORF">CLG85_017760</name>
    <name evidence="6" type="ORF">CLG85_03210</name>
</gene>
<evidence type="ECO:0000313" key="5">
    <source>
        <dbReference type="EMBL" id="MCT4372060.1"/>
    </source>
</evidence>
<evidence type="ECO:0000256" key="3">
    <source>
        <dbReference type="ARBA" id="ARBA00023163"/>
    </source>
</evidence>
<evidence type="ECO:0000313" key="7">
    <source>
        <dbReference type="Proteomes" id="UP000217448"/>
    </source>
</evidence>
<feature type="domain" description="GntR C-terminal" evidence="4">
    <location>
        <begin position="9"/>
        <end position="49"/>
    </location>
</feature>
<evidence type="ECO:0000259" key="4">
    <source>
        <dbReference type="Pfam" id="PF07729"/>
    </source>
</evidence>
<dbReference type="Proteomes" id="UP000217448">
    <property type="component" value="Unassembled WGS sequence"/>
</dbReference>
<proteinExistence type="predicted"/>
<sequence>MSYRCALTLSQFSRPHSSACGIEEHRDILAALRRADAAQARALARSHLEQVSARAQFRDGGQSAYSHLDALEPYAIGVRETG</sequence>
<dbReference type="Gene3D" id="1.20.120.530">
    <property type="entry name" value="GntR ligand-binding domain-like"/>
    <property type="match status" value="1"/>
</dbReference>
<dbReference type="AlphaFoldDB" id="A0A2A3JZN6"/>
<protein>
    <submittedName>
        <fullName evidence="5">FCD domain-containing protein</fullName>
    </submittedName>
</protein>
<evidence type="ECO:0000313" key="6">
    <source>
        <dbReference type="EMBL" id="PBD20582.1"/>
    </source>
</evidence>
<keyword evidence="7" id="KW-1185">Reference proteome</keyword>
<dbReference type="InterPro" id="IPR011711">
    <property type="entry name" value="GntR_C"/>
</dbReference>
<reference evidence="7" key="2">
    <citation type="submission" date="2023-07" db="EMBL/GenBank/DDBJ databases">
        <title>Yangia mangrovi SAOS 153D genome.</title>
        <authorList>
            <person name="Verma A."/>
            <person name="Pal Y."/>
            <person name="Sundharam S."/>
            <person name="Bisht B."/>
            <person name="Srinivasan K."/>
        </authorList>
    </citation>
    <scope>NUCLEOTIDE SEQUENCE [LARGE SCALE GENOMIC DNA]</scope>
    <source>
        <strain evidence="7">SAOS 153D</strain>
    </source>
</reference>
<dbReference type="GO" id="GO:0003677">
    <property type="term" value="F:DNA binding"/>
    <property type="evidence" value="ECO:0007669"/>
    <property type="project" value="UniProtKB-KW"/>
</dbReference>
<dbReference type="RefSeq" id="WP_095880960.1">
    <property type="nucleotide sequence ID" value="NZ_NTHN02000036.1"/>
</dbReference>
<accession>A0A2A3JZN6</accession>
<keyword evidence="1" id="KW-0805">Transcription regulation</keyword>
<organism evidence="6">
    <name type="scientific">Alloyangia mangrovi</name>
    <dbReference type="NCBI Taxonomy" id="1779329"/>
    <lineage>
        <taxon>Bacteria</taxon>
        <taxon>Pseudomonadati</taxon>
        <taxon>Pseudomonadota</taxon>
        <taxon>Alphaproteobacteria</taxon>
        <taxon>Rhodobacterales</taxon>
        <taxon>Roseobacteraceae</taxon>
        <taxon>Alloyangia</taxon>
    </lineage>
</organism>